<dbReference type="Gene3D" id="3.90.226.10">
    <property type="entry name" value="2-enoyl-CoA Hydratase, Chain A, domain 1"/>
    <property type="match status" value="1"/>
</dbReference>
<name>A0ABU3PIN0_9BURK</name>
<evidence type="ECO:0000256" key="4">
    <source>
        <dbReference type="ARBA" id="ARBA00022825"/>
    </source>
</evidence>
<comment type="caution">
    <text evidence="8">The sequence shown here is derived from an EMBL/GenBank/DDBJ whole genome shotgun (WGS) entry which is preliminary data.</text>
</comment>
<dbReference type="Pfam" id="PF03572">
    <property type="entry name" value="Peptidase_S41"/>
    <property type="match status" value="1"/>
</dbReference>
<evidence type="ECO:0000256" key="3">
    <source>
        <dbReference type="ARBA" id="ARBA00022801"/>
    </source>
</evidence>
<evidence type="ECO:0000259" key="7">
    <source>
        <dbReference type="PROSITE" id="PS50106"/>
    </source>
</evidence>
<keyword evidence="3 5" id="KW-0378">Hydrolase</keyword>
<dbReference type="NCBIfam" id="TIGR00225">
    <property type="entry name" value="prc"/>
    <property type="match status" value="1"/>
</dbReference>
<feature type="domain" description="PDZ" evidence="7">
    <location>
        <begin position="34"/>
        <end position="102"/>
    </location>
</feature>
<dbReference type="CDD" id="cd07560">
    <property type="entry name" value="Peptidase_S41_CPP"/>
    <property type="match status" value="1"/>
</dbReference>
<dbReference type="EMBL" id="JAVXZY010000016">
    <property type="protein sequence ID" value="MDT9002388.1"/>
    <property type="molecule type" value="Genomic_DNA"/>
</dbReference>
<keyword evidence="9" id="KW-1185">Reference proteome</keyword>
<dbReference type="SUPFAM" id="SSF52096">
    <property type="entry name" value="ClpP/crotonase"/>
    <property type="match status" value="1"/>
</dbReference>
<dbReference type="Gene3D" id="2.30.42.10">
    <property type="match status" value="1"/>
</dbReference>
<dbReference type="SMART" id="SM00228">
    <property type="entry name" value="PDZ"/>
    <property type="match status" value="1"/>
</dbReference>
<protein>
    <submittedName>
        <fullName evidence="8">S41 family peptidase</fullName>
    </submittedName>
</protein>
<evidence type="ECO:0000256" key="2">
    <source>
        <dbReference type="ARBA" id="ARBA00022670"/>
    </source>
</evidence>
<evidence type="ECO:0000256" key="1">
    <source>
        <dbReference type="ARBA" id="ARBA00009179"/>
    </source>
</evidence>
<keyword evidence="4 5" id="KW-0720">Serine protease</keyword>
<sequence>MKGMLNGLDERSKYIDKEEFEDFFQVPSKDVVGVGLEIAFRAGLPTVVAAVDGSSADRAGLRPKDYILAIDGHSMEESEIQDAVKRLRGKPGTAVILAIRRPGETENRSFTLVREQTYAKPVVGQRAPFAIGYLRIRIVNESTPADVRAEFRKMQAAGPLRGLVLDLRSSPGGLLLSSIELAAMFLPPNAAVVSSVGRLPESNQAWTANSDEILKGKNAKHDEWPEAMKSVPLVVLVNAGTASGAEIIAAALRDNGRAKLIGSKTFGQGTIQTVRKLSKDAAIKLTTAYYKTPSGLQLQGNGLEPDLQAPDPARMEDAGTDQDPGLSKAIASFRSSS</sequence>
<dbReference type="Gene3D" id="3.30.750.44">
    <property type="match status" value="1"/>
</dbReference>
<dbReference type="PROSITE" id="PS50106">
    <property type="entry name" value="PDZ"/>
    <property type="match status" value="1"/>
</dbReference>
<evidence type="ECO:0000256" key="5">
    <source>
        <dbReference type="RuleBase" id="RU004404"/>
    </source>
</evidence>
<gene>
    <name evidence="8" type="ORF">RQP53_24115</name>
</gene>
<dbReference type="RefSeq" id="WP_315653285.1">
    <property type="nucleotide sequence ID" value="NZ_JAVXZY010000016.1"/>
</dbReference>
<dbReference type="SMART" id="SM00245">
    <property type="entry name" value="TSPc"/>
    <property type="match status" value="1"/>
</dbReference>
<dbReference type="InterPro" id="IPR005151">
    <property type="entry name" value="Tail-specific_protease"/>
</dbReference>
<dbReference type="CDD" id="cd06782">
    <property type="entry name" value="cpPDZ_CPP-like"/>
    <property type="match status" value="1"/>
</dbReference>
<dbReference type="PANTHER" id="PTHR32060">
    <property type="entry name" value="TAIL-SPECIFIC PROTEASE"/>
    <property type="match status" value="1"/>
</dbReference>
<dbReference type="InterPro" id="IPR036034">
    <property type="entry name" value="PDZ_sf"/>
</dbReference>
<evidence type="ECO:0000313" key="8">
    <source>
        <dbReference type="EMBL" id="MDT9002388.1"/>
    </source>
</evidence>
<dbReference type="SUPFAM" id="SSF50156">
    <property type="entry name" value="PDZ domain-like"/>
    <property type="match status" value="1"/>
</dbReference>
<reference evidence="8" key="1">
    <citation type="submission" date="2023-09" db="EMBL/GenBank/DDBJ databases">
        <title>Paucibacter sp. APW11 Genome sequencing and assembly.</title>
        <authorList>
            <person name="Kim I."/>
        </authorList>
    </citation>
    <scope>NUCLEOTIDE SEQUENCE</scope>
    <source>
        <strain evidence="8">APW11</strain>
    </source>
</reference>
<dbReference type="Pfam" id="PF17820">
    <property type="entry name" value="PDZ_6"/>
    <property type="match status" value="1"/>
</dbReference>
<dbReference type="InterPro" id="IPR004447">
    <property type="entry name" value="Peptidase_S41A"/>
</dbReference>
<dbReference type="Proteomes" id="UP001246372">
    <property type="component" value="Unassembled WGS sequence"/>
</dbReference>
<evidence type="ECO:0000313" key="9">
    <source>
        <dbReference type="Proteomes" id="UP001246372"/>
    </source>
</evidence>
<feature type="region of interest" description="Disordered" evidence="6">
    <location>
        <begin position="296"/>
        <end position="337"/>
    </location>
</feature>
<keyword evidence="2 5" id="KW-0645">Protease</keyword>
<dbReference type="InterPro" id="IPR029045">
    <property type="entry name" value="ClpP/crotonase-like_dom_sf"/>
</dbReference>
<organism evidence="8 9">
    <name type="scientific">Roseateles aquae</name>
    <dbReference type="NCBI Taxonomy" id="3077235"/>
    <lineage>
        <taxon>Bacteria</taxon>
        <taxon>Pseudomonadati</taxon>
        <taxon>Pseudomonadota</taxon>
        <taxon>Betaproteobacteria</taxon>
        <taxon>Burkholderiales</taxon>
        <taxon>Sphaerotilaceae</taxon>
        <taxon>Roseateles</taxon>
    </lineage>
</organism>
<evidence type="ECO:0000256" key="6">
    <source>
        <dbReference type="SAM" id="MobiDB-lite"/>
    </source>
</evidence>
<dbReference type="InterPro" id="IPR041489">
    <property type="entry name" value="PDZ_6"/>
</dbReference>
<proteinExistence type="inferred from homology"/>
<accession>A0ABU3PIN0</accession>
<comment type="similarity">
    <text evidence="1 5">Belongs to the peptidase S41A family.</text>
</comment>
<dbReference type="PANTHER" id="PTHR32060:SF30">
    <property type="entry name" value="CARBOXY-TERMINAL PROCESSING PROTEASE CTPA"/>
    <property type="match status" value="1"/>
</dbReference>
<dbReference type="InterPro" id="IPR001478">
    <property type="entry name" value="PDZ"/>
</dbReference>